<sequence length="86" mass="9972">MVLHVGCAITLISHYANTNTQIFFFFCCCCCCCYCRQMIEKKHLSSVASKSVVWTEEKQFRHSDTQLQARSSKASYFRSILFKEVV</sequence>
<protein>
    <submittedName>
        <fullName evidence="1">Uncharacterized protein</fullName>
    </submittedName>
</protein>
<evidence type="ECO:0000313" key="1">
    <source>
        <dbReference type="EMBL" id="CDP01304.1"/>
    </source>
</evidence>
<dbReference type="Proteomes" id="UP000295252">
    <property type="component" value="Chromosome II"/>
</dbReference>
<accession>A0A068TZF0</accession>
<dbReference type="Gramene" id="CDP01304">
    <property type="protein sequence ID" value="CDP01304"/>
    <property type="gene ID" value="GSCOC_T00034902001"/>
</dbReference>
<dbReference type="InParanoid" id="A0A068TZF0"/>
<proteinExistence type="predicted"/>
<evidence type="ECO:0000313" key="2">
    <source>
        <dbReference type="Proteomes" id="UP000295252"/>
    </source>
</evidence>
<name>A0A068TZF0_COFCA</name>
<organism evidence="1 2">
    <name type="scientific">Coffea canephora</name>
    <name type="common">Robusta coffee</name>
    <dbReference type="NCBI Taxonomy" id="49390"/>
    <lineage>
        <taxon>Eukaryota</taxon>
        <taxon>Viridiplantae</taxon>
        <taxon>Streptophyta</taxon>
        <taxon>Embryophyta</taxon>
        <taxon>Tracheophyta</taxon>
        <taxon>Spermatophyta</taxon>
        <taxon>Magnoliopsida</taxon>
        <taxon>eudicotyledons</taxon>
        <taxon>Gunneridae</taxon>
        <taxon>Pentapetalae</taxon>
        <taxon>asterids</taxon>
        <taxon>lamiids</taxon>
        <taxon>Gentianales</taxon>
        <taxon>Rubiaceae</taxon>
        <taxon>Ixoroideae</taxon>
        <taxon>Gardenieae complex</taxon>
        <taxon>Bertiereae - Coffeeae clade</taxon>
        <taxon>Coffeeae</taxon>
        <taxon>Coffea</taxon>
    </lineage>
</organism>
<keyword evidence="2" id="KW-1185">Reference proteome</keyword>
<gene>
    <name evidence="1" type="ORF">GSCOC_T00034902001</name>
</gene>
<dbReference type="EMBL" id="HG739090">
    <property type="protein sequence ID" value="CDP01304.1"/>
    <property type="molecule type" value="Genomic_DNA"/>
</dbReference>
<reference evidence="2" key="1">
    <citation type="journal article" date="2014" name="Science">
        <title>The coffee genome provides insight into the convergent evolution of caffeine biosynthesis.</title>
        <authorList>
            <person name="Denoeud F."/>
            <person name="Carretero-Paulet L."/>
            <person name="Dereeper A."/>
            <person name="Droc G."/>
            <person name="Guyot R."/>
            <person name="Pietrella M."/>
            <person name="Zheng C."/>
            <person name="Alberti A."/>
            <person name="Anthony F."/>
            <person name="Aprea G."/>
            <person name="Aury J.M."/>
            <person name="Bento P."/>
            <person name="Bernard M."/>
            <person name="Bocs S."/>
            <person name="Campa C."/>
            <person name="Cenci A."/>
            <person name="Combes M.C."/>
            <person name="Crouzillat D."/>
            <person name="Da Silva C."/>
            <person name="Daddiego L."/>
            <person name="De Bellis F."/>
            <person name="Dussert S."/>
            <person name="Garsmeur O."/>
            <person name="Gayraud T."/>
            <person name="Guignon V."/>
            <person name="Jahn K."/>
            <person name="Jamilloux V."/>
            <person name="Joet T."/>
            <person name="Labadie K."/>
            <person name="Lan T."/>
            <person name="Leclercq J."/>
            <person name="Lepelley M."/>
            <person name="Leroy T."/>
            <person name="Li L.T."/>
            <person name="Librado P."/>
            <person name="Lopez L."/>
            <person name="Munoz A."/>
            <person name="Noel B."/>
            <person name="Pallavicini A."/>
            <person name="Perrotta G."/>
            <person name="Poncet V."/>
            <person name="Pot D."/>
            <person name="Priyono X."/>
            <person name="Rigoreau M."/>
            <person name="Rouard M."/>
            <person name="Rozas J."/>
            <person name="Tranchant-Dubreuil C."/>
            <person name="VanBuren R."/>
            <person name="Zhang Q."/>
            <person name="Andrade A.C."/>
            <person name="Argout X."/>
            <person name="Bertrand B."/>
            <person name="de Kochko A."/>
            <person name="Graziosi G."/>
            <person name="Henry R.J."/>
            <person name="Jayarama X."/>
            <person name="Ming R."/>
            <person name="Nagai C."/>
            <person name="Rounsley S."/>
            <person name="Sankoff D."/>
            <person name="Giuliano G."/>
            <person name="Albert V.A."/>
            <person name="Wincker P."/>
            <person name="Lashermes P."/>
        </authorList>
    </citation>
    <scope>NUCLEOTIDE SEQUENCE [LARGE SCALE GENOMIC DNA]</scope>
    <source>
        <strain evidence="2">cv. DH200-94</strain>
    </source>
</reference>
<dbReference type="AlphaFoldDB" id="A0A068TZF0"/>